<feature type="domain" description="RING-type" evidence="10">
    <location>
        <begin position="374"/>
        <end position="593"/>
    </location>
</feature>
<dbReference type="PANTHER" id="PTHR11685">
    <property type="entry name" value="RBR FAMILY RING FINGER AND IBR DOMAIN-CONTAINING"/>
    <property type="match status" value="1"/>
</dbReference>
<dbReference type="GO" id="GO:0008270">
    <property type="term" value="F:zinc ion binding"/>
    <property type="evidence" value="ECO:0007669"/>
    <property type="project" value="UniProtKB-KW"/>
</dbReference>
<dbReference type="InterPro" id="IPR031127">
    <property type="entry name" value="E3_UB_ligase_RBR"/>
</dbReference>
<evidence type="ECO:0000256" key="6">
    <source>
        <dbReference type="ARBA" id="ARBA00022771"/>
    </source>
</evidence>
<evidence type="ECO:0000256" key="5">
    <source>
        <dbReference type="ARBA" id="ARBA00022737"/>
    </source>
</evidence>
<keyword evidence="5" id="KW-0677">Repeat</keyword>
<gene>
    <name evidence="11" type="ORF">B0T19DRAFT_405477</name>
</gene>
<keyword evidence="8" id="KW-0862">Zinc</keyword>
<reference evidence="11" key="1">
    <citation type="journal article" date="2023" name="Mol. Phylogenet. Evol.">
        <title>Genome-scale phylogeny and comparative genomics of the fungal order Sordariales.</title>
        <authorList>
            <person name="Hensen N."/>
            <person name="Bonometti L."/>
            <person name="Westerberg I."/>
            <person name="Brannstrom I.O."/>
            <person name="Guillou S."/>
            <person name="Cros-Aarteil S."/>
            <person name="Calhoun S."/>
            <person name="Haridas S."/>
            <person name="Kuo A."/>
            <person name="Mondo S."/>
            <person name="Pangilinan J."/>
            <person name="Riley R."/>
            <person name="LaButti K."/>
            <person name="Andreopoulos B."/>
            <person name="Lipzen A."/>
            <person name="Chen C."/>
            <person name="Yan M."/>
            <person name="Daum C."/>
            <person name="Ng V."/>
            <person name="Clum A."/>
            <person name="Steindorff A."/>
            <person name="Ohm R.A."/>
            <person name="Martin F."/>
            <person name="Silar P."/>
            <person name="Natvig D.O."/>
            <person name="Lalanne C."/>
            <person name="Gautier V."/>
            <person name="Ament-Velasquez S.L."/>
            <person name="Kruys A."/>
            <person name="Hutchinson M.I."/>
            <person name="Powell A.J."/>
            <person name="Barry K."/>
            <person name="Miller A.N."/>
            <person name="Grigoriev I.V."/>
            <person name="Debuchy R."/>
            <person name="Gladieux P."/>
            <person name="Hiltunen Thoren M."/>
            <person name="Johannesson H."/>
        </authorList>
    </citation>
    <scope>NUCLEOTIDE SEQUENCE</scope>
    <source>
        <strain evidence="11">SMH4131-1</strain>
    </source>
</reference>
<keyword evidence="3" id="KW-0808">Transferase</keyword>
<comment type="caution">
    <text evidence="11">The sequence shown here is derived from an EMBL/GenBank/DDBJ whole genome shotgun (WGS) entry which is preliminary data.</text>
</comment>
<dbReference type="SMART" id="SM00647">
    <property type="entry name" value="IBR"/>
    <property type="match status" value="1"/>
</dbReference>
<evidence type="ECO:0000256" key="7">
    <source>
        <dbReference type="ARBA" id="ARBA00022786"/>
    </source>
</evidence>
<evidence type="ECO:0000256" key="3">
    <source>
        <dbReference type="ARBA" id="ARBA00022679"/>
    </source>
</evidence>
<evidence type="ECO:0000256" key="8">
    <source>
        <dbReference type="ARBA" id="ARBA00022833"/>
    </source>
</evidence>
<evidence type="ECO:0000259" key="10">
    <source>
        <dbReference type="PROSITE" id="PS51873"/>
    </source>
</evidence>
<dbReference type="InterPro" id="IPR044066">
    <property type="entry name" value="TRIAD_supradom"/>
</dbReference>
<feature type="coiled-coil region" evidence="9">
    <location>
        <begin position="1"/>
        <end position="93"/>
    </location>
</feature>
<keyword evidence="4" id="KW-0479">Metal-binding</keyword>
<reference evidence="11" key="2">
    <citation type="submission" date="2023-06" db="EMBL/GenBank/DDBJ databases">
        <authorList>
            <consortium name="Lawrence Berkeley National Laboratory"/>
            <person name="Haridas S."/>
            <person name="Hensen N."/>
            <person name="Bonometti L."/>
            <person name="Westerberg I."/>
            <person name="Brannstrom I.O."/>
            <person name="Guillou S."/>
            <person name="Cros-Aarteil S."/>
            <person name="Calhoun S."/>
            <person name="Kuo A."/>
            <person name="Mondo S."/>
            <person name="Pangilinan J."/>
            <person name="Riley R."/>
            <person name="Labutti K."/>
            <person name="Andreopoulos B."/>
            <person name="Lipzen A."/>
            <person name="Chen C."/>
            <person name="Yanf M."/>
            <person name="Daum C."/>
            <person name="Ng V."/>
            <person name="Clum A."/>
            <person name="Steindorff A."/>
            <person name="Ohm R."/>
            <person name="Martin F."/>
            <person name="Silar P."/>
            <person name="Natvig D."/>
            <person name="Lalanne C."/>
            <person name="Gautier V."/>
            <person name="Ament-Velasquez S.L."/>
            <person name="Kruys A."/>
            <person name="Hutchinson M.I."/>
            <person name="Powell A.J."/>
            <person name="Barry K."/>
            <person name="Miller A.N."/>
            <person name="Grigoriev I.V."/>
            <person name="Debuchy R."/>
            <person name="Gladieux P."/>
            <person name="Thoren M.H."/>
            <person name="Johannesson H."/>
        </authorList>
    </citation>
    <scope>NUCLEOTIDE SEQUENCE</scope>
    <source>
        <strain evidence="11">SMH4131-1</strain>
    </source>
</reference>
<keyword evidence="9" id="KW-0175">Coiled coil</keyword>
<proteinExistence type="predicted"/>
<comment type="catalytic activity">
    <reaction evidence="1">
        <text>[E2 ubiquitin-conjugating enzyme]-S-ubiquitinyl-L-cysteine + [acceptor protein]-L-lysine = [E2 ubiquitin-conjugating enzyme]-L-cysteine + [acceptor protein]-N(6)-ubiquitinyl-L-lysine.</text>
        <dbReference type="EC" id="2.3.2.31"/>
    </reaction>
</comment>
<evidence type="ECO:0000313" key="12">
    <source>
        <dbReference type="Proteomes" id="UP001286456"/>
    </source>
</evidence>
<name>A0AAE0I3B6_9PEZI</name>
<dbReference type="InterPro" id="IPR013083">
    <property type="entry name" value="Znf_RING/FYVE/PHD"/>
</dbReference>
<evidence type="ECO:0000256" key="4">
    <source>
        <dbReference type="ARBA" id="ARBA00022723"/>
    </source>
</evidence>
<evidence type="ECO:0000256" key="1">
    <source>
        <dbReference type="ARBA" id="ARBA00001798"/>
    </source>
</evidence>
<dbReference type="GO" id="GO:0016567">
    <property type="term" value="P:protein ubiquitination"/>
    <property type="evidence" value="ECO:0007669"/>
    <property type="project" value="InterPro"/>
</dbReference>
<sequence length="634" mass="73275">MERTLREIEEENRKLRRLADYLRKKNASLQKLLDEKDADFSKDLARIEQEHEAAMREAAGIRKREIELLESAKEKLQQELRHSRADSEEIIDDYRSAARFGKWVWELESLLGSSLTPRMIMLAKIASELFTAESPDPRGEAFPQSLEVHDLTPESLDGPLDIDGLVKFTRNLDKALNGHDLSLKSLLTLKYCAICEAPKFDYGSSRRVGNHELKFWVWCPFIDCQEFFEIRNEGQLANVLSRLGCQDIQSETSRYKTAMVLRKALESLDPRPTPEALEVSEDLHARLESRNVMYSFFDPRFQDLPVDAYGRIPAFSAGPVTTLMVNHEGQNYSVPIFLKFLKRKTASKGRVCSGCSELRCDVDFGSLEDWTETCRDLCGSWMWEILAFPEKMAEACGHVMDFCNGCVARHIKAQIEMFGRNVTERISCPSEGCGRKLSYDEVKLYADKETAQRYDRYLLLIANSKLPYFRWCARGECENGEVYEEESTEIACSACGYKMCYKHQMPWHEGLSCEEYDSIQKHGDPLYDATQSWIQQNSKKCPGKDCGLRIEKRIDGCFHMTFQYSRISYRVLFYRVHWHRTIGTAPTFGIETKHGRPRHVEKTRMEKWSTEMKQEEHDSLDLNWVATSSTRNVP</sequence>
<evidence type="ECO:0000256" key="9">
    <source>
        <dbReference type="SAM" id="Coils"/>
    </source>
</evidence>
<dbReference type="SUPFAM" id="SSF57850">
    <property type="entry name" value="RING/U-box"/>
    <property type="match status" value="2"/>
</dbReference>
<organism evidence="11 12">
    <name type="scientific">Cercophora scortea</name>
    <dbReference type="NCBI Taxonomy" id="314031"/>
    <lineage>
        <taxon>Eukaryota</taxon>
        <taxon>Fungi</taxon>
        <taxon>Dikarya</taxon>
        <taxon>Ascomycota</taxon>
        <taxon>Pezizomycotina</taxon>
        <taxon>Sordariomycetes</taxon>
        <taxon>Sordariomycetidae</taxon>
        <taxon>Sordariales</taxon>
        <taxon>Lasiosphaeriaceae</taxon>
        <taxon>Cercophora</taxon>
    </lineage>
</organism>
<evidence type="ECO:0000256" key="2">
    <source>
        <dbReference type="ARBA" id="ARBA00012251"/>
    </source>
</evidence>
<dbReference type="EC" id="2.3.2.31" evidence="2"/>
<keyword evidence="6" id="KW-0863">Zinc-finger</keyword>
<dbReference type="InterPro" id="IPR002867">
    <property type="entry name" value="IBR_dom"/>
</dbReference>
<dbReference type="Gene3D" id="1.20.120.1750">
    <property type="match status" value="1"/>
</dbReference>
<keyword evidence="7" id="KW-0833">Ubl conjugation pathway</keyword>
<accession>A0AAE0I3B6</accession>
<dbReference type="GO" id="GO:0061630">
    <property type="term" value="F:ubiquitin protein ligase activity"/>
    <property type="evidence" value="ECO:0007669"/>
    <property type="project" value="UniProtKB-EC"/>
</dbReference>
<dbReference type="PROSITE" id="PS51873">
    <property type="entry name" value="TRIAD"/>
    <property type="match status" value="1"/>
</dbReference>
<dbReference type="Gene3D" id="3.30.40.10">
    <property type="entry name" value="Zinc/RING finger domain, C3HC4 (zinc finger)"/>
    <property type="match status" value="1"/>
</dbReference>
<dbReference type="Proteomes" id="UP001286456">
    <property type="component" value="Unassembled WGS sequence"/>
</dbReference>
<evidence type="ECO:0000313" key="11">
    <source>
        <dbReference type="EMBL" id="KAK3317814.1"/>
    </source>
</evidence>
<dbReference type="EMBL" id="JAUEPO010000007">
    <property type="protein sequence ID" value="KAK3317814.1"/>
    <property type="molecule type" value="Genomic_DNA"/>
</dbReference>
<dbReference type="Pfam" id="PF01485">
    <property type="entry name" value="IBR"/>
    <property type="match status" value="1"/>
</dbReference>
<dbReference type="AlphaFoldDB" id="A0AAE0I3B6"/>
<keyword evidence="12" id="KW-1185">Reference proteome</keyword>
<protein>
    <recommendedName>
        <fullName evidence="2">RBR-type E3 ubiquitin transferase</fullName>
        <ecNumber evidence="2">2.3.2.31</ecNumber>
    </recommendedName>
</protein>